<gene>
    <name evidence="1" type="ORF">AWM72_00050</name>
</gene>
<dbReference type="GeneID" id="92902465"/>
<proteinExistence type="predicted"/>
<dbReference type="Proteomes" id="UP000069912">
    <property type="component" value="Chromosome"/>
</dbReference>
<dbReference type="EMBL" id="CP014160">
    <property type="protein sequence ID" value="AMB93272.1"/>
    <property type="molecule type" value="Genomic_DNA"/>
</dbReference>
<accession>A0A0X8F9J0</accession>
<reference evidence="2" key="2">
    <citation type="submission" date="2016-01" db="EMBL/GenBank/DDBJ databases">
        <title>Six Aerococcus type strain genome sequencing and assembly using PacBio and Illumina Hiseq.</title>
        <authorList>
            <person name="Carkaci D."/>
            <person name="Dargis R."/>
            <person name="Nielsen X.C."/>
            <person name="Skovgaard O."/>
            <person name="Fuursted K."/>
            <person name="Christensen J.J."/>
        </authorList>
    </citation>
    <scope>NUCLEOTIDE SEQUENCE [LARGE SCALE GENOMIC DNA]</scope>
    <source>
        <strain evidence="2">CCUG43001</strain>
    </source>
</reference>
<evidence type="ECO:0000313" key="2">
    <source>
        <dbReference type="Proteomes" id="UP000069912"/>
    </source>
</evidence>
<dbReference type="KEGG" id="asan:AWM72_00050"/>
<organism evidence="1 2">
    <name type="scientific">Aerococcus sanguinicola</name>
    <dbReference type="NCBI Taxonomy" id="119206"/>
    <lineage>
        <taxon>Bacteria</taxon>
        <taxon>Bacillati</taxon>
        <taxon>Bacillota</taxon>
        <taxon>Bacilli</taxon>
        <taxon>Lactobacillales</taxon>
        <taxon>Aerococcaceae</taxon>
        <taxon>Aerococcus</taxon>
    </lineage>
</organism>
<sequence>MYKIFDGESWRHHFTSRDEALRYCKKFGGLAICRVDEFGKGLLISELDTFGHNLGPLPSVGLELMPAVCTFKAKVSAYA</sequence>
<evidence type="ECO:0000313" key="1">
    <source>
        <dbReference type="EMBL" id="AMB93272.1"/>
    </source>
</evidence>
<name>A0A0X8F9J0_9LACT</name>
<reference evidence="1 2" key="1">
    <citation type="journal article" date="2016" name="Genome Announc.">
        <title>Complete Genome Sequences of Aerococcus christensenii CCUG 28831T, Aerococcus sanguinicola CCUG 43001T, Aerococcus urinae CCUG 36881T, Aerococcus urinaeequi CCUG 28094T, Aerococcus urinaehominis CCUG 42038 BT, and Aerococcus viridans CCUG 4311T.</title>
        <authorList>
            <person name="Carkaci D."/>
            <person name="Dargis R."/>
            <person name="Nielsen X.C."/>
            <person name="Skovgaard O."/>
            <person name="Fuursted K."/>
            <person name="Christensen J.J."/>
        </authorList>
    </citation>
    <scope>NUCLEOTIDE SEQUENCE [LARGE SCALE GENOMIC DNA]</scope>
    <source>
        <strain evidence="1 2">CCUG43001</strain>
    </source>
</reference>
<protein>
    <submittedName>
        <fullName evidence="1">Uncharacterized protein</fullName>
    </submittedName>
</protein>
<dbReference type="AlphaFoldDB" id="A0A0X8F9J0"/>
<keyword evidence="2" id="KW-1185">Reference proteome</keyword>
<dbReference type="RefSeq" id="WP_067971368.1">
    <property type="nucleotide sequence ID" value="NZ_CAJHKM010000003.1"/>
</dbReference>